<dbReference type="InterPro" id="IPR012349">
    <property type="entry name" value="Split_barrel_FMN-bd"/>
</dbReference>
<reference evidence="7" key="1">
    <citation type="journal article" date="2014" name="Int. J. Syst. Evol. Microbiol.">
        <title>Complete genome sequence of Corynebacterium casei LMG S-19264T (=DSM 44701T), isolated from a smear-ripened cheese.</title>
        <authorList>
            <consortium name="US DOE Joint Genome Institute (JGI-PGF)"/>
            <person name="Walter F."/>
            <person name="Albersmeier A."/>
            <person name="Kalinowski J."/>
            <person name="Ruckert C."/>
        </authorList>
    </citation>
    <scope>NUCLEOTIDE SEQUENCE</scope>
    <source>
        <strain evidence="7">CGMCC 4.7110</strain>
    </source>
</reference>
<evidence type="ECO:0000259" key="5">
    <source>
        <dbReference type="SMART" id="SM00895"/>
    </source>
</evidence>
<dbReference type="InterPro" id="IPR002563">
    <property type="entry name" value="Flavin_Rdtase-like_dom"/>
</dbReference>
<keyword evidence="4" id="KW-0804">Transcription</keyword>
<keyword evidence="2" id="KW-0805">Transcription regulation</keyword>
<dbReference type="GO" id="GO:0006208">
    <property type="term" value="P:pyrimidine nucleobase catabolic process"/>
    <property type="evidence" value="ECO:0007669"/>
    <property type="project" value="TreeGrafter"/>
</dbReference>
<dbReference type="SMART" id="SM00903">
    <property type="entry name" value="Flavin_Reduct"/>
    <property type="match status" value="1"/>
</dbReference>
<dbReference type="Gene3D" id="2.30.110.10">
    <property type="entry name" value="Electron Transport, Fmn-binding Protein, Chain A"/>
    <property type="match status" value="1"/>
</dbReference>
<name>A0A917XJW7_9ACTN</name>
<organism evidence="7 8">
    <name type="scientific">Streptomyces fuscichromogenes</name>
    <dbReference type="NCBI Taxonomy" id="1324013"/>
    <lineage>
        <taxon>Bacteria</taxon>
        <taxon>Bacillati</taxon>
        <taxon>Actinomycetota</taxon>
        <taxon>Actinomycetes</taxon>
        <taxon>Kitasatosporales</taxon>
        <taxon>Streptomycetaceae</taxon>
        <taxon>Streptomyces</taxon>
    </lineage>
</organism>
<reference evidence="7" key="2">
    <citation type="submission" date="2020-09" db="EMBL/GenBank/DDBJ databases">
        <authorList>
            <person name="Sun Q."/>
            <person name="Zhou Y."/>
        </authorList>
    </citation>
    <scope>NUCLEOTIDE SEQUENCE</scope>
    <source>
        <strain evidence="7">CGMCC 4.7110</strain>
    </source>
</reference>
<evidence type="ECO:0000256" key="4">
    <source>
        <dbReference type="ARBA" id="ARBA00023163"/>
    </source>
</evidence>
<evidence type="ECO:0000313" key="7">
    <source>
        <dbReference type="EMBL" id="GGN33848.1"/>
    </source>
</evidence>
<dbReference type="EMBL" id="BMML01000022">
    <property type="protein sequence ID" value="GGN33848.1"/>
    <property type="molecule type" value="Genomic_DNA"/>
</dbReference>
<dbReference type="Proteomes" id="UP000653411">
    <property type="component" value="Unassembled WGS sequence"/>
</dbReference>
<evidence type="ECO:0000256" key="1">
    <source>
        <dbReference type="ARBA" id="ARBA00023002"/>
    </source>
</evidence>
<evidence type="ECO:0000259" key="6">
    <source>
        <dbReference type="SMART" id="SM00903"/>
    </source>
</evidence>
<dbReference type="SUPFAM" id="SSF50475">
    <property type="entry name" value="FMN-binding split barrel"/>
    <property type="match status" value="1"/>
</dbReference>
<sequence>MSTPSPVTPLDSRAVTAREFRDVIGRFATGVTVITTEHDGVRYGSTASAVSSLTDDPPMLLVCLNRNSATAAAVRDSGAFAVNVLAEDHVDLATRFASRVPDKYEGVPTEAASNGSPLLVGAIAHLICRVAEQVEAGTHYVFLAHVEEAMSYPGHPLAYFRGRFGRMETAPEASVLREVRARVLDAGSDVEEVIDTARWAEEFGIDAGRVHRALVALADEGLIRRQSGEYLITPVPDSIIDEVYKAKLAIETGVAELTVGHTTSEQLVRLRELMEDTLGFVKDGRFTDPEGWVRANERFHEYMVELAGSAILLDTYRRLCLPGLNLRALDTASYASSSLLDDHRRLVEGYEAGDLTQVLAVLLQHAQRPLEMRREDRLRRTADANPVG</sequence>
<evidence type="ECO:0000313" key="8">
    <source>
        <dbReference type="Proteomes" id="UP000653411"/>
    </source>
</evidence>
<dbReference type="GO" id="GO:0003677">
    <property type="term" value="F:DNA binding"/>
    <property type="evidence" value="ECO:0007669"/>
    <property type="project" value="UniProtKB-KW"/>
</dbReference>
<gene>
    <name evidence="7" type="ORF">GCM10011578_074000</name>
</gene>
<keyword evidence="8" id="KW-1185">Reference proteome</keyword>
<dbReference type="SUPFAM" id="SSF48008">
    <property type="entry name" value="GntR ligand-binding domain-like"/>
    <property type="match status" value="1"/>
</dbReference>
<dbReference type="RefSeq" id="WP_189267282.1">
    <property type="nucleotide sequence ID" value="NZ_BMML01000022.1"/>
</dbReference>
<keyword evidence="1" id="KW-0560">Oxidoreductase</keyword>
<dbReference type="PANTHER" id="PTHR30466:SF1">
    <property type="entry name" value="FMN REDUCTASE (NADH) RUTF"/>
    <property type="match status" value="1"/>
</dbReference>
<evidence type="ECO:0000256" key="2">
    <source>
        <dbReference type="ARBA" id="ARBA00023015"/>
    </source>
</evidence>
<dbReference type="GO" id="GO:0042602">
    <property type="term" value="F:riboflavin reductase (NADPH) activity"/>
    <property type="evidence" value="ECO:0007669"/>
    <property type="project" value="TreeGrafter"/>
</dbReference>
<dbReference type="InterPro" id="IPR050268">
    <property type="entry name" value="NADH-dep_flavin_reductase"/>
</dbReference>
<keyword evidence="3" id="KW-0238">DNA-binding</keyword>
<comment type="caution">
    <text evidence="7">The sequence shown here is derived from an EMBL/GenBank/DDBJ whole genome shotgun (WGS) entry which is preliminary data.</text>
</comment>
<dbReference type="Gene3D" id="1.20.120.530">
    <property type="entry name" value="GntR ligand-binding domain-like"/>
    <property type="match status" value="1"/>
</dbReference>
<feature type="domain" description="Flavin reductase like" evidence="6">
    <location>
        <begin position="24"/>
        <end position="166"/>
    </location>
</feature>
<dbReference type="PANTHER" id="PTHR30466">
    <property type="entry name" value="FLAVIN REDUCTASE"/>
    <property type="match status" value="1"/>
</dbReference>
<dbReference type="GO" id="GO:0010181">
    <property type="term" value="F:FMN binding"/>
    <property type="evidence" value="ECO:0007669"/>
    <property type="project" value="InterPro"/>
</dbReference>
<dbReference type="Pfam" id="PF01613">
    <property type="entry name" value="Flavin_Reduct"/>
    <property type="match status" value="1"/>
</dbReference>
<protein>
    <recommendedName>
        <fullName evidence="9">Flavin reductase</fullName>
    </recommendedName>
</protein>
<evidence type="ECO:0000256" key="3">
    <source>
        <dbReference type="ARBA" id="ARBA00023125"/>
    </source>
</evidence>
<evidence type="ECO:0008006" key="9">
    <source>
        <dbReference type="Google" id="ProtNLM"/>
    </source>
</evidence>
<feature type="domain" description="GntR C-terminal" evidence="5">
    <location>
        <begin position="242"/>
        <end position="368"/>
    </location>
</feature>
<dbReference type="InterPro" id="IPR008920">
    <property type="entry name" value="TF_FadR/GntR_C"/>
</dbReference>
<accession>A0A917XJW7</accession>
<dbReference type="SMART" id="SM00895">
    <property type="entry name" value="FCD"/>
    <property type="match status" value="1"/>
</dbReference>
<dbReference type="Pfam" id="PF07729">
    <property type="entry name" value="FCD"/>
    <property type="match status" value="1"/>
</dbReference>
<proteinExistence type="predicted"/>
<dbReference type="AlphaFoldDB" id="A0A917XJW7"/>
<dbReference type="InterPro" id="IPR011711">
    <property type="entry name" value="GntR_C"/>
</dbReference>